<dbReference type="PROSITE" id="PS50880">
    <property type="entry name" value="TOPRIM"/>
    <property type="match status" value="1"/>
</dbReference>
<dbReference type="GO" id="GO:0000819">
    <property type="term" value="P:sister chromatid segregation"/>
    <property type="evidence" value="ECO:0007669"/>
    <property type="project" value="TreeGrafter"/>
</dbReference>
<dbReference type="GO" id="GO:0005634">
    <property type="term" value="C:nucleus"/>
    <property type="evidence" value="ECO:0007669"/>
    <property type="project" value="TreeGrafter"/>
</dbReference>
<evidence type="ECO:0000256" key="10">
    <source>
        <dbReference type="ARBA" id="ARBA00023029"/>
    </source>
</evidence>
<dbReference type="SMART" id="SM00434">
    <property type="entry name" value="TOP4c"/>
    <property type="match status" value="1"/>
</dbReference>
<keyword evidence="9" id="KW-0460">Magnesium</keyword>
<dbReference type="PRINTS" id="PR01158">
    <property type="entry name" value="TOPISMRASEII"/>
</dbReference>
<evidence type="ECO:0000256" key="1">
    <source>
        <dbReference type="ARBA" id="ARBA00000185"/>
    </source>
</evidence>
<dbReference type="Pfam" id="PF00521">
    <property type="entry name" value="DNA_topoisoIV"/>
    <property type="match status" value="1"/>
</dbReference>
<dbReference type="Pfam" id="PF00204">
    <property type="entry name" value="DNA_gyraseB"/>
    <property type="match status" value="1"/>
</dbReference>
<dbReference type="InterPro" id="IPR013759">
    <property type="entry name" value="Topo_IIA_B_C"/>
</dbReference>
<evidence type="ECO:0000256" key="8">
    <source>
        <dbReference type="ARBA" id="ARBA00022840"/>
    </source>
</evidence>
<evidence type="ECO:0000256" key="2">
    <source>
        <dbReference type="ARBA" id="ARBA00001913"/>
    </source>
</evidence>
<dbReference type="Gene3D" id="3.30.1490.30">
    <property type="match status" value="1"/>
</dbReference>
<dbReference type="InterPro" id="IPR001241">
    <property type="entry name" value="Topo_IIA"/>
</dbReference>
<feature type="coiled-coil region" evidence="13">
    <location>
        <begin position="1142"/>
        <end position="1169"/>
    </location>
</feature>
<evidence type="ECO:0000256" key="14">
    <source>
        <dbReference type="SAM" id="MobiDB-lite"/>
    </source>
</evidence>
<keyword evidence="7" id="KW-0547">Nucleotide-binding</keyword>
<dbReference type="PANTHER" id="PTHR10169:SF38">
    <property type="entry name" value="DNA TOPOISOMERASE 2"/>
    <property type="match status" value="1"/>
</dbReference>
<feature type="region of interest" description="Disordered" evidence="14">
    <location>
        <begin position="1106"/>
        <end position="1126"/>
    </location>
</feature>
<evidence type="ECO:0000256" key="5">
    <source>
        <dbReference type="ARBA" id="ARBA00012895"/>
    </source>
</evidence>
<dbReference type="PROSITE" id="PS52040">
    <property type="entry name" value="TOPO_IIA"/>
    <property type="match status" value="1"/>
</dbReference>
<dbReference type="GO" id="GO:0005524">
    <property type="term" value="F:ATP binding"/>
    <property type="evidence" value="ECO:0007669"/>
    <property type="project" value="UniProtKB-KW"/>
</dbReference>
<dbReference type="SMART" id="SM00433">
    <property type="entry name" value="TOP2c"/>
    <property type="match status" value="1"/>
</dbReference>
<keyword evidence="12" id="KW-0413">Isomerase</keyword>
<evidence type="ECO:0000256" key="9">
    <source>
        <dbReference type="ARBA" id="ARBA00022842"/>
    </source>
</evidence>
<keyword evidence="6" id="KW-0479">Metal-binding</keyword>
<evidence type="ECO:0000259" key="15">
    <source>
        <dbReference type="PROSITE" id="PS50880"/>
    </source>
</evidence>
<feature type="domain" description="Toprim" evidence="15">
    <location>
        <begin position="481"/>
        <end position="603"/>
    </location>
</feature>
<dbReference type="InterPro" id="IPR036890">
    <property type="entry name" value="HATPase_C_sf"/>
</dbReference>
<dbReference type="PANTHER" id="PTHR10169">
    <property type="entry name" value="DNA TOPOISOMERASE/GYRASE"/>
    <property type="match status" value="1"/>
</dbReference>
<dbReference type="AlphaFoldDB" id="A0A6C0K5H5"/>
<dbReference type="EMBL" id="MN740785">
    <property type="protein sequence ID" value="QHU11498.1"/>
    <property type="molecule type" value="Genomic_DNA"/>
</dbReference>
<dbReference type="Pfam" id="PF01751">
    <property type="entry name" value="Toprim"/>
    <property type="match status" value="1"/>
</dbReference>
<dbReference type="Gene3D" id="3.30.1360.40">
    <property type="match status" value="1"/>
</dbReference>
<dbReference type="InterPro" id="IPR020568">
    <property type="entry name" value="Ribosomal_Su5_D2-typ_SF"/>
</dbReference>
<dbReference type="PRINTS" id="PR00418">
    <property type="entry name" value="TPI2FAMILY"/>
</dbReference>
<dbReference type="InterPro" id="IPR014721">
    <property type="entry name" value="Ribsml_uS5_D2-typ_fold_subgr"/>
</dbReference>
<evidence type="ECO:0000256" key="7">
    <source>
        <dbReference type="ARBA" id="ARBA00022741"/>
    </source>
</evidence>
<dbReference type="SUPFAM" id="SSF54211">
    <property type="entry name" value="Ribosomal protein S5 domain 2-like"/>
    <property type="match status" value="1"/>
</dbReference>
<comment type="cofactor">
    <cofactor evidence="2">
        <name>Ca(2+)</name>
        <dbReference type="ChEBI" id="CHEBI:29108"/>
    </cofactor>
</comment>
<dbReference type="InterPro" id="IPR013757">
    <property type="entry name" value="Topo_IIA_A_a_sf"/>
</dbReference>
<dbReference type="Gene3D" id="3.40.50.670">
    <property type="match status" value="1"/>
</dbReference>
<dbReference type="GO" id="GO:0046872">
    <property type="term" value="F:metal ion binding"/>
    <property type="evidence" value="ECO:0007669"/>
    <property type="project" value="UniProtKB-KW"/>
</dbReference>
<evidence type="ECO:0000256" key="4">
    <source>
        <dbReference type="ARBA" id="ARBA00011080"/>
    </source>
</evidence>
<feature type="region of interest" description="Disordered" evidence="14">
    <location>
        <begin position="278"/>
        <end position="321"/>
    </location>
</feature>
<keyword evidence="8" id="KW-0067">ATP-binding</keyword>
<dbReference type="InterPro" id="IPR002205">
    <property type="entry name" value="Topo_IIA_dom_A"/>
</dbReference>
<accession>A0A6C0K5H5</accession>
<dbReference type="Gene3D" id="1.10.268.10">
    <property type="entry name" value="Topoisomerase, domain 3"/>
    <property type="match status" value="1"/>
</dbReference>
<organism evidence="17">
    <name type="scientific">viral metagenome</name>
    <dbReference type="NCBI Taxonomy" id="1070528"/>
    <lineage>
        <taxon>unclassified sequences</taxon>
        <taxon>metagenomes</taxon>
        <taxon>organismal metagenomes</taxon>
    </lineage>
</organism>
<evidence type="ECO:0000256" key="11">
    <source>
        <dbReference type="ARBA" id="ARBA00023125"/>
    </source>
</evidence>
<dbReference type="EC" id="5.6.2.2" evidence="5"/>
<evidence type="ECO:0000259" key="16">
    <source>
        <dbReference type="PROSITE" id="PS52040"/>
    </source>
</evidence>
<feature type="compositionally biased region" description="Basic and acidic residues" evidence="14">
    <location>
        <begin position="1106"/>
        <end position="1122"/>
    </location>
</feature>
<feature type="domain" description="Topo IIA-type catalytic" evidence="16">
    <location>
        <begin position="733"/>
        <end position="1179"/>
    </location>
</feature>
<evidence type="ECO:0000313" key="17">
    <source>
        <dbReference type="EMBL" id="QHU11498.1"/>
    </source>
</evidence>
<dbReference type="Gene3D" id="3.30.565.10">
    <property type="entry name" value="Histidine kinase-like ATPase, C-terminal domain"/>
    <property type="match status" value="1"/>
</dbReference>
<dbReference type="InterPro" id="IPR006171">
    <property type="entry name" value="TOPRIM_dom"/>
</dbReference>
<dbReference type="InterPro" id="IPR031660">
    <property type="entry name" value="TOPRIM_C"/>
</dbReference>
<sequence>MISPSSRPLCFYQKRKENTMSKTIKYQKLDPISHIHKRPDMYIGSLKPRAQMREWIAEKDRIVEKSSVVYSDGLLRIFIEALSNSIDNVWRSRQAGLRPSKIRVTIDPLTGETSLWNDGLHIPVEMHVEEKIYNPELIFGHLLSGSNLDDTEARLSSGRNGLGIKLLNVFSTEFHVECADPIQRKIYRQSWYDNMRRMEPPTLRAYSLKTGYTCIRWKPDLEKFEMPDRVYDETILSLYEKYCMDAAMITGIAVSFNEKKFHFKNFLDYVRLYASPPSESTEDVVSTDTDTDTDPDAPPSSSPSPQTSPVLHAVSFTSDSDGTDNAYKTQYVILESPTQEYKEIGFINGIHTRDGGVHLDSISSELWKSLIPRFTKSGAGSSVSAKDLKPHFMIFVNAWAPNPEFSSQSKTKLLAPVIPVSLETRHITQIMRWPFVEKINDLLRSKELLSLKKTEKKTRGFKRIEGLDHANLAGGKNARHCTLILCEGLSAKTYAVKGINVGWDGRKGRDYYGIYALRGKLLNVRNATVASISNNREITDIIQALGLRYDADYSTEEALKTLQYGRVMILTDADEDGHHICSLIVNLFHKLFPSLLRSIDHPPFLWLMMTPIARIFYSPSRQDCFYNDHDYRRALEDPSFSKQKIKYYKGLGTSSDAEIRETFGQKVVSLVTDERCDNTMDMAFHKMLSQDRKEWLARYDPAAYTVPGSNYLISEYVNQELIKFSIEDCSRSIPNLFDGLKKSQRKILYSVFKRRLNYEGKSMKVAQLAGYCAETSNYHHGEQCLFDTIVRMSQDFPGSNNVPYFEKDGQFGSLAYGGKDAANARYIFTKCAALTRLLFPEEDDALLTYTYDDGDRVEPDYYLPILPTILGNGCTAGIGTGWSCSVPCHDFLQLADKVQEWLALEEEAVNPLEMDLLPSYRGYKGKIEKLDKNKYQSTGIMEEVRQGRGAGKLVYKITCLPIGTWTNKYKEDLETMMEQKKLKSIKNYSTPDTVHFELEAAEDFKPTIENMKLRSPISSTNMVLFTDSHRLQRYDALRDIFEVFCEARLALYGVRKKARIQRLEIQLVVEQNKKRFLEEVDGDILRVFRVREEEILRQLVERDYAPDPRKETDANDHDEDKSSASTSTSASVYRYLLQIPIKDVSLEKMEVLAQKIARLEDDLARAREMTEKEMWRVDLEQFTTAYKKVYASSLTTTAPSST</sequence>
<comment type="catalytic activity">
    <reaction evidence="1">
        <text>ATP-dependent breakage, passage and rejoining of double-stranded DNA.</text>
        <dbReference type="EC" id="5.6.2.2"/>
    </reaction>
</comment>
<dbReference type="SUPFAM" id="SSF55874">
    <property type="entry name" value="ATPase domain of HSP90 chaperone/DNA topoisomerase II/histidine kinase"/>
    <property type="match status" value="1"/>
</dbReference>
<dbReference type="GO" id="GO:0000712">
    <property type="term" value="P:resolution of meiotic recombination intermediates"/>
    <property type="evidence" value="ECO:0007669"/>
    <property type="project" value="TreeGrafter"/>
</dbReference>
<comment type="similarity">
    <text evidence="4">Belongs to the type II topoisomerase family.</text>
</comment>
<dbReference type="InterPro" id="IPR050634">
    <property type="entry name" value="DNA_Topoisomerase_II"/>
</dbReference>
<dbReference type="GO" id="GO:0006265">
    <property type="term" value="P:DNA topological change"/>
    <property type="evidence" value="ECO:0007669"/>
    <property type="project" value="InterPro"/>
</dbReference>
<dbReference type="InterPro" id="IPR013758">
    <property type="entry name" value="Topo_IIA_A/C_ab"/>
</dbReference>
<dbReference type="FunFam" id="3.40.50.670:FF:000001">
    <property type="entry name" value="DNA topoisomerase 2"/>
    <property type="match status" value="1"/>
</dbReference>
<keyword evidence="13" id="KW-0175">Coiled coil</keyword>
<evidence type="ECO:0000256" key="13">
    <source>
        <dbReference type="SAM" id="Coils"/>
    </source>
</evidence>
<evidence type="ECO:0000256" key="6">
    <source>
        <dbReference type="ARBA" id="ARBA00022723"/>
    </source>
</evidence>
<dbReference type="InterPro" id="IPR013760">
    <property type="entry name" value="Topo_IIA-like_dom_sf"/>
</dbReference>
<dbReference type="Gene3D" id="3.30.230.10">
    <property type="match status" value="1"/>
</dbReference>
<dbReference type="Pfam" id="PF16898">
    <property type="entry name" value="TOPRIM_C"/>
    <property type="match status" value="1"/>
</dbReference>
<dbReference type="GO" id="GO:0003677">
    <property type="term" value="F:DNA binding"/>
    <property type="evidence" value="ECO:0007669"/>
    <property type="project" value="UniProtKB-KW"/>
</dbReference>
<evidence type="ECO:0000256" key="12">
    <source>
        <dbReference type="ARBA" id="ARBA00023235"/>
    </source>
</evidence>
<evidence type="ECO:0000256" key="3">
    <source>
        <dbReference type="ARBA" id="ARBA00001946"/>
    </source>
</evidence>
<keyword evidence="11" id="KW-0238">DNA-binding</keyword>
<comment type="cofactor">
    <cofactor evidence="3">
        <name>Mg(2+)</name>
        <dbReference type="ChEBI" id="CHEBI:18420"/>
    </cofactor>
</comment>
<proteinExistence type="inferred from homology"/>
<dbReference type="SUPFAM" id="SSF56719">
    <property type="entry name" value="Type II DNA topoisomerase"/>
    <property type="match status" value="1"/>
</dbReference>
<dbReference type="InterPro" id="IPR001154">
    <property type="entry name" value="TopoII_euk"/>
</dbReference>
<dbReference type="Gene3D" id="3.90.199.10">
    <property type="entry name" value="Topoisomerase II, domain 5"/>
    <property type="match status" value="1"/>
</dbReference>
<dbReference type="GO" id="GO:0003918">
    <property type="term" value="F:DNA topoisomerase type II (double strand cut, ATP-hydrolyzing) activity"/>
    <property type="evidence" value="ECO:0007669"/>
    <property type="project" value="UniProtKB-EC"/>
</dbReference>
<dbReference type="InterPro" id="IPR013506">
    <property type="entry name" value="Topo_IIA_bsu_dom2"/>
</dbReference>
<protein>
    <recommendedName>
        <fullName evidence="5">DNA topoisomerase (ATP-hydrolyzing)</fullName>
        <ecNumber evidence="5">5.6.2.2</ecNumber>
    </recommendedName>
</protein>
<reference evidence="17" key="1">
    <citation type="journal article" date="2020" name="Nature">
        <title>Giant virus diversity and host interactions through global metagenomics.</title>
        <authorList>
            <person name="Schulz F."/>
            <person name="Roux S."/>
            <person name="Paez-Espino D."/>
            <person name="Jungbluth S."/>
            <person name="Walsh D.A."/>
            <person name="Denef V.J."/>
            <person name="McMahon K.D."/>
            <person name="Konstantinidis K.T."/>
            <person name="Eloe-Fadrosh E.A."/>
            <person name="Kyrpides N.C."/>
            <person name="Woyke T."/>
        </authorList>
    </citation>
    <scope>NUCLEOTIDE SEQUENCE</scope>
    <source>
        <strain evidence="17">GVMAG-S-1101169-75</strain>
    </source>
</reference>
<name>A0A6C0K5H5_9ZZZZ</name>
<keyword evidence="10" id="KW-0799">Topoisomerase</keyword>